<comment type="caution">
    <text evidence="2">The sequence shown here is derived from an EMBL/GenBank/DDBJ whole genome shotgun (WGS) entry which is preliminary data.</text>
</comment>
<proteinExistence type="predicted"/>
<name>A0A9P6IVE8_MORAP</name>
<feature type="region of interest" description="Disordered" evidence="1">
    <location>
        <begin position="551"/>
        <end position="707"/>
    </location>
</feature>
<feature type="compositionally biased region" description="Low complexity" evidence="1">
    <location>
        <begin position="256"/>
        <end position="267"/>
    </location>
</feature>
<feature type="compositionally biased region" description="Low complexity" evidence="1">
    <location>
        <begin position="211"/>
        <end position="233"/>
    </location>
</feature>
<feature type="compositionally biased region" description="Low complexity" evidence="1">
    <location>
        <begin position="678"/>
        <end position="693"/>
    </location>
</feature>
<accession>A0A9P6IVE8</accession>
<feature type="compositionally biased region" description="Low complexity" evidence="1">
    <location>
        <begin position="376"/>
        <end position="397"/>
    </location>
</feature>
<dbReference type="Proteomes" id="UP000738359">
    <property type="component" value="Unassembled WGS sequence"/>
</dbReference>
<feature type="region of interest" description="Disordered" evidence="1">
    <location>
        <begin position="203"/>
        <end position="332"/>
    </location>
</feature>
<sequence length="787" mass="85072">MASTSSDLSNGSCSTSTSDVVGLLHRDAEEGPILIRLLSHRDVFPMILGYLDIRSLLALSSLTTRFRREILMPATPNLCCIHIFLQHRTVICPMSQFESLKDFMAKYRSFKPLHLHFTYSARSSLMSLVPEVSAPIYNSKVDTTFAHPSSSPLTTSHLFGVNQSISINITSTNSLYQYHHPLQQDQQQPQQQSHRQLQLIHTQHENDQPETASSSHSSSLTSTSTLTGSSISTKADSSAAAQQTAGTDTRFNATRTSSSSSTTTTDSDSFESLAELGRRGTAASAATTMERSGKLSDLETKTAAMSIDRPGPVFGTSSGFSSGSGSSDIPSTTAALTSAAHTITAAKSISDVAASVQFQQQQLQQQLNNSRFVNYSSNGHHTAGSTSSSSSSSNHTPNHTHRGGLLDLHSSILSDSIPVLSSSTSSITPPVSGHHGFELSYWQKFALNELFMRLLPFLKTLTIGRTDKSTRRDRDEDPNKMSGELSAGVCFFLARCFNVMHDMPDTALEAVLWMDVTPKDVVLLTTMIELRDIMVDERYWKRGYWAVDRPGTYSNGGRHGDGAGYYGDEEEEEDAYEDEDEDEDEGDWDGFYYLLNQEGSERRPSQQPKKKSSLPFMNAPSVGGKSTLRKSNTVKASSSSSSSSAASSPASSPFSKQTTAPLSSQQQVSGLGHLVKNASSSSSAPVTTASSPSRGHNGTIKKGARSVVQSPAAWQGFGEGVLDTSSSHSVNNTLYAEGDALPPAVQLFEVLKQEINEVGSVPRFISKSRLAFTTSDPWPSTIAPREA</sequence>
<keyword evidence="3" id="KW-1185">Reference proteome</keyword>
<gene>
    <name evidence="2" type="ORF">BGZ70_002044</name>
</gene>
<evidence type="ECO:0008006" key="4">
    <source>
        <dbReference type="Google" id="ProtNLM"/>
    </source>
</evidence>
<dbReference type="AlphaFoldDB" id="A0A9P6IVE8"/>
<feature type="compositionally biased region" description="Low complexity" evidence="1">
    <location>
        <begin position="636"/>
        <end position="653"/>
    </location>
</feature>
<protein>
    <recommendedName>
        <fullName evidence="4">F-box domain-containing protein</fullName>
    </recommendedName>
</protein>
<feature type="compositionally biased region" description="Polar residues" evidence="1">
    <location>
        <begin position="654"/>
        <end position="669"/>
    </location>
</feature>
<reference evidence="2" key="1">
    <citation type="journal article" date="2020" name="Fungal Divers.">
        <title>Resolving the Mortierellaceae phylogeny through synthesis of multi-gene phylogenetics and phylogenomics.</title>
        <authorList>
            <person name="Vandepol N."/>
            <person name="Liber J."/>
            <person name="Desiro A."/>
            <person name="Na H."/>
            <person name="Kennedy M."/>
            <person name="Barry K."/>
            <person name="Grigoriev I.V."/>
            <person name="Miller A.N."/>
            <person name="O'Donnell K."/>
            <person name="Stajich J.E."/>
            <person name="Bonito G."/>
        </authorList>
    </citation>
    <scope>NUCLEOTIDE SEQUENCE</scope>
    <source>
        <strain evidence="2">CK1249</strain>
    </source>
</reference>
<dbReference type="OrthoDB" id="2418644at2759"/>
<evidence type="ECO:0000313" key="3">
    <source>
        <dbReference type="Proteomes" id="UP000738359"/>
    </source>
</evidence>
<dbReference type="EMBL" id="JAAAHY010001481">
    <property type="protein sequence ID" value="KAF9948830.1"/>
    <property type="molecule type" value="Genomic_DNA"/>
</dbReference>
<feature type="compositionally biased region" description="Low complexity" evidence="1">
    <location>
        <begin position="314"/>
        <end position="332"/>
    </location>
</feature>
<feature type="compositionally biased region" description="Basic and acidic residues" evidence="1">
    <location>
        <begin position="291"/>
        <end position="300"/>
    </location>
</feature>
<feature type="compositionally biased region" description="Acidic residues" evidence="1">
    <location>
        <begin position="567"/>
        <end position="588"/>
    </location>
</feature>
<feature type="region of interest" description="Disordered" evidence="1">
    <location>
        <begin position="373"/>
        <end position="405"/>
    </location>
</feature>
<evidence type="ECO:0000256" key="1">
    <source>
        <dbReference type="SAM" id="MobiDB-lite"/>
    </source>
</evidence>
<feature type="compositionally biased region" description="Polar residues" evidence="1">
    <location>
        <begin position="234"/>
        <end position="255"/>
    </location>
</feature>
<evidence type="ECO:0000313" key="2">
    <source>
        <dbReference type="EMBL" id="KAF9948830.1"/>
    </source>
</evidence>
<organism evidence="2 3">
    <name type="scientific">Mortierella alpina</name>
    <name type="common">Oleaginous fungus</name>
    <name type="synonym">Mortierella renispora</name>
    <dbReference type="NCBI Taxonomy" id="64518"/>
    <lineage>
        <taxon>Eukaryota</taxon>
        <taxon>Fungi</taxon>
        <taxon>Fungi incertae sedis</taxon>
        <taxon>Mucoromycota</taxon>
        <taxon>Mortierellomycotina</taxon>
        <taxon>Mortierellomycetes</taxon>
        <taxon>Mortierellales</taxon>
        <taxon>Mortierellaceae</taxon>
        <taxon>Mortierella</taxon>
    </lineage>
</organism>